<sequence>MCLFDDDALDWEPLQLLDSVSPPIQVVRGYVRDEQTTLEIRKKIMMIEETSVVMDGRRRPVATIKGNAFWFNTFKAIYDADGTVLLFKMRYDWPSFQRRFSCEDEQGRELFRIKRKFKWCGIKLIATIPSTVGDLTLQLTDVDCGHAAKIKDLRSGAVVATISYALWRSDLVLQNREAYTVNVAGGVDLSVIVALCLAWDQAKEDNRQE</sequence>
<proteinExistence type="inferred from homology"/>
<dbReference type="Pfam" id="PF04525">
    <property type="entry name" value="LOR"/>
    <property type="match status" value="1"/>
</dbReference>
<dbReference type="InterPro" id="IPR007612">
    <property type="entry name" value="LOR"/>
</dbReference>
<comment type="similarity">
    <text evidence="1">Belongs to the LOR family.</text>
</comment>
<evidence type="ECO:0000313" key="3">
    <source>
        <dbReference type="Proteomes" id="UP001233271"/>
    </source>
</evidence>
<dbReference type="GeneID" id="85493218"/>
<keyword evidence="3" id="KW-1185">Reference proteome</keyword>
<dbReference type="SUPFAM" id="SSF54518">
    <property type="entry name" value="Tubby C-terminal domain-like"/>
    <property type="match status" value="1"/>
</dbReference>
<name>A0AA48L1Q4_9TREE</name>
<dbReference type="InterPro" id="IPR025659">
    <property type="entry name" value="Tubby-like_C"/>
</dbReference>
<accession>A0AA48L1Q4</accession>
<protein>
    <recommendedName>
        <fullName evidence="4">DUF567-domain-containing protein</fullName>
    </recommendedName>
</protein>
<organism evidence="2 3">
    <name type="scientific">Cutaneotrichosporon cavernicola</name>
    <dbReference type="NCBI Taxonomy" id="279322"/>
    <lineage>
        <taxon>Eukaryota</taxon>
        <taxon>Fungi</taxon>
        <taxon>Dikarya</taxon>
        <taxon>Basidiomycota</taxon>
        <taxon>Agaricomycotina</taxon>
        <taxon>Tremellomycetes</taxon>
        <taxon>Trichosporonales</taxon>
        <taxon>Trichosporonaceae</taxon>
        <taxon>Cutaneotrichosporon</taxon>
    </lineage>
</organism>
<gene>
    <name evidence="2" type="ORF">CcaverHIS019_0207090</name>
</gene>
<dbReference type="EMBL" id="AP028213">
    <property type="protein sequence ID" value="BEI89347.1"/>
    <property type="molecule type" value="Genomic_DNA"/>
</dbReference>
<evidence type="ECO:0000313" key="2">
    <source>
        <dbReference type="EMBL" id="BEI89347.1"/>
    </source>
</evidence>
<dbReference type="InterPro" id="IPR038595">
    <property type="entry name" value="LOR_sf"/>
</dbReference>
<dbReference type="KEGG" id="ccac:CcaHIS019_0207090"/>
<dbReference type="Proteomes" id="UP001233271">
    <property type="component" value="Chromosome 2"/>
</dbReference>
<evidence type="ECO:0000256" key="1">
    <source>
        <dbReference type="ARBA" id="ARBA00005437"/>
    </source>
</evidence>
<dbReference type="RefSeq" id="XP_060454613.1">
    <property type="nucleotide sequence ID" value="XM_060597751.1"/>
</dbReference>
<reference evidence="2" key="1">
    <citation type="journal article" date="2023" name="BMC Genomics">
        <title>Chromosome-level genome assemblies of Cutaneotrichosporon spp. (Trichosporonales, Basidiomycota) reveal imbalanced evolution between nucleotide sequences and chromosome synteny.</title>
        <authorList>
            <person name="Kobayashi Y."/>
            <person name="Kayamori A."/>
            <person name="Aoki K."/>
            <person name="Shiwa Y."/>
            <person name="Matsutani M."/>
            <person name="Fujita N."/>
            <person name="Sugita T."/>
            <person name="Iwasaki W."/>
            <person name="Tanaka N."/>
            <person name="Takashima M."/>
        </authorList>
    </citation>
    <scope>NUCLEOTIDE SEQUENCE</scope>
    <source>
        <strain evidence="2">HIS019</strain>
    </source>
</reference>
<dbReference type="Gene3D" id="2.40.160.200">
    <property type="entry name" value="LURP1-related"/>
    <property type="match status" value="1"/>
</dbReference>
<evidence type="ECO:0008006" key="4">
    <source>
        <dbReference type="Google" id="ProtNLM"/>
    </source>
</evidence>
<dbReference type="AlphaFoldDB" id="A0AA48L1Q4"/>